<proteinExistence type="inferred from homology"/>
<comment type="subcellular location">
    <subcellularLocation>
        <location evidence="5">Cytoplasm</location>
    </subcellularLocation>
</comment>
<dbReference type="PANTHER" id="PTHR11986">
    <property type="entry name" value="AMINOTRANSFERASE CLASS III"/>
    <property type="match status" value="1"/>
</dbReference>
<feature type="binding site" evidence="5">
    <location>
        <position position="277"/>
    </location>
    <ligand>
        <name>N(2)-acetyl-L-ornithine</name>
        <dbReference type="ChEBI" id="CHEBI:57805"/>
    </ligand>
</feature>
<dbReference type="NCBIfam" id="TIGR00707">
    <property type="entry name" value="argD"/>
    <property type="match status" value="1"/>
</dbReference>
<keyword evidence="1 5" id="KW-0032">Aminotransferase</keyword>
<dbReference type="GO" id="GO:0042802">
    <property type="term" value="F:identical protein binding"/>
    <property type="evidence" value="ECO:0007669"/>
    <property type="project" value="TreeGrafter"/>
</dbReference>
<dbReference type="InterPro" id="IPR050103">
    <property type="entry name" value="Class-III_PLP-dep_AT"/>
</dbReference>
<dbReference type="Gene3D" id="3.40.640.10">
    <property type="entry name" value="Type I PLP-dependent aspartate aminotransferase-like (Major domain)"/>
    <property type="match status" value="1"/>
</dbReference>
<dbReference type="EMBL" id="MWDQ01000044">
    <property type="protein sequence ID" value="OQB74330.1"/>
    <property type="molecule type" value="Genomic_DNA"/>
</dbReference>
<dbReference type="InterPro" id="IPR049704">
    <property type="entry name" value="Aminotrans_3_PPA_site"/>
</dbReference>
<feature type="binding site" evidence="5">
    <location>
        <position position="278"/>
    </location>
    <ligand>
        <name>pyridoxal 5'-phosphate</name>
        <dbReference type="ChEBI" id="CHEBI:597326"/>
    </ligand>
</feature>
<comment type="miscellaneous">
    <text evidence="5">May also have succinyldiaminopimelate aminotransferase activity, thus carrying out the corresponding step in lysine biosynthesis.</text>
</comment>
<comment type="catalytic activity">
    <reaction evidence="5">
        <text>N(2)-acetyl-L-ornithine + 2-oxoglutarate = N-acetyl-L-glutamate 5-semialdehyde + L-glutamate</text>
        <dbReference type="Rhea" id="RHEA:18049"/>
        <dbReference type="ChEBI" id="CHEBI:16810"/>
        <dbReference type="ChEBI" id="CHEBI:29123"/>
        <dbReference type="ChEBI" id="CHEBI:29985"/>
        <dbReference type="ChEBI" id="CHEBI:57805"/>
        <dbReference type="EC" id="2.6.1.11"/>
    </reaction>
</comment>
<dbReference type="InterPro" id="IPR015421">
    <property type="entry name" value="PyrdxlP-dep_Trfase_major"/>
</dbReference>
<protein>
    <recommendedName>
        <fullName evidence="5">Acetylornithine aminotransferase</fullName>
        <shortName evidence="5">ACOAT</shortName>
        <ecNumber evidence="5">2.6.1.11</ecNumber>
    </recommendedName>
</protein>
<dbReference type="Gene3D" id="3.90.1150.10">
    <property type="entry name" value="Aspartate Aminotransferase, domain 1"/>
    <property type="match status" value="1"/>
</dbReference>
<gene>
    <name evidence="6" type="primary">argD_1</name>
    <name evidence="5" type="synonym">argD</name>
    <name evidence="6" type="ORF">BWX89_00575</name>
</gene>
<dbReference type="GO" id="GO:0003992">
    <property type="term" value="F:N2-acetyl-L-ornithine:2-oxoglutarate 5-aminotransferase activity"/>
    <property type="evidence" value="ECO:0007669"/>
    <property type="project" value="UniProtKB-UniRule"/>
</dbReference>
<name>A0A1V6CBS0_UNCT6</name>
<dbReference type="PANTHER" id="PTHR11986:SF79">
    <property type="entry name" value="ACETYLORNITHINE AMINOTRANSFERASE, MITOCHONDRIAL"/>
    <property type="match status" value="1"/>
</dbReference>
<evidence type="ECO:0000256" key="3">
    <source>
        <dbReference type="ARBA" id="ARBA00022679"/>
    </source>
</evidence>
<dbReference type="HAMAP" id="MF_01107">
    <property type="entry name" value="ArgD_aminotrans_3"/>
    <property type="match status" value="1"/>
</dbReference>
<dbReference type="FunFam" id="3.40.640.10:FF:000004">
    <property type="entry name" value="Acetylornithine aminotransferase"/>
    <property type="match status" value="1"/>
</dbReference>
<reference evidence="6" key="1">
    <citation type="submission" date="2017-02" db="EMBL/GenBank/DDBJ databases">
        <title>Delving into the versatile metabolic prowess of the omnipresent phylum Bacteroidetes.</title>
        <authorList>
            <person name="Nobu M.K."/>
            <person name="Mei R."/>
            <person name="Narihiro T."/>
            <person name="Kuroda K."/>
            <person name="Liu W.-T."/>
        </authorList>
    </citation>
    <scope>NUCLEOTIDE SEQUENCE</scope>
    <source>
        <strain evidence="6">ADurb.Bin131</strain>
    </source>
</reference>
<keyword evidence="2 5" id="KW-0028">Amino-acid biosynthesis</keyword>
<keyword evidence="3 5" id="KW-0808">Transferase</keyword>
<feature type="binding site" evidence="5">
    <location>
        <begin position="105"/>
        <end position="106"/>
    </location>
    <ligand>
        <name>pyridoxal 5'-phosphate</name>
        <dbReference type="ChEBI" id="CHEBI:597326"/>
    </ligand>
</feature>
<accession>A0A1V6CBS0</accession>
<dbReference type="InterPro" id="IPR015424">
    <property type="entry name" value="PyrdxlP-dep_Trfase"/>
</dbReference>
<feature type="binding site" evidence="5">
    <location>
        <begin position="220"/>
        <end position="223"/>
    </location>
    <ligand>
        <name>pyridoxal 5'-phosphate</name>
        <dbReference type="ChEBI" id="CHEBI:597326"/>
    </ligand>
</feature>
<evidence type="ECO:0000256" key="2">
    <source>
        <dbReference type="ARBA" id="ARBA00022605"/>
    </source>
</evidence>
<evidence type="ECO:0000313" key="6">
    <source>
        <dbReference type="EMBL" id="OQB74330.1"/>
    </source>
</evidence>
<comment type="cofactor">
    <cofactor evidence="5">
        <name>pyridoxal 5'-phosphate</name>
        <dbReference type="ChEBI" id="CHEBI:597326"/>
    </cofactor>
    <text evidence="5">Binds 1 pyridoxal phosphate per subunit.</text>
</comment>
<dbReference type="Proteomes" id="UP000485562">
    <property type="component" value="Unassembled WGS sequence"/>
</dbReference>
<dbReference type="InterPro" id="IPR004636">
    <property type="entry name" value="AcOrn/SuccOrn_fam"/>
</dbReference>
<feature type="binding site" evidence="5">
    <location>
        <position position="135"/>
    </location>
    <ligand>
        <name>pyridoxal 5'-phosphate</name>
        <dbReference type="ChEBI" id="CHEBI:597326"/>
    </ligand>
</feature>
<dbReference type="PROSITE" id="PS00600">
    <property type="entry name" value="AA_TRANSFER_CLASS_3"/>
    <property type="match status" value="1"/>
</dbReference>
<keyword evidence="5" id="KW-0055">Arginine biosynthesis</keyword>
<organism evidence="6">
    <name type="scientific">candidate division TA06 bacterium ADurb.Bin131</name>
    <dbReference type="NCBI Taxonomy" id="1852827"/>
    <lineage>
        <taxon>Bacteria</taxon>
        <taxon>Bacteria division TA06</taxon>
    </lineage>
</organism>
<dbReference type="UniPathway" id="UPA00068">
    <property type="reaction ID" value="UER00109"/>
</dbReference>
<comment type="caution">
    <text evidence="6">The sequence shown here is derived from an EMBL/GenBank/DDBJ whole genome shotgun (WGS) entry which is preliminary data.</text>
</comment>
<dbReference type="InterPro" id="IPR005814">
    <property type="entry name" value="Aminotrans_3"/>
</dbReference>
<dbReference type="EC" id="2.6.1.11" evidence="5"/>
<dbReference type="InterPro" id="IPR015422">
    <property type="entry name" value="PyrdxlP-dep_Trfase_small"/>
</dbReference>
<dbReference type="PIRSF" id="PIRSF000521">
    <property type="entry name" value="Transaminase_4ab_Lys_Orn"/>
    <property type="match status" value="1"/>
</dbReference>
<dbReference type="GO" id="GO:0005737">
    <property type="term" value="C:cytoplasm"/>
    <property type="evidence" value="ECO:0007669"/>
    <property type="project" value="UniProtKB-SubCell"/>
</dbReference>
<comment type="similarity">
    <text evidence="5">Belongs to the class-III pyridoxal-phosphate-dependent aminotransferase family. ArgD subfamily.</text>
</comment>
<dbReference type="GO" id="GO:0006526">
    <property type="term" value="P:L-arginine biosynthetic process"/>
    <property type="evidence" value="ECO:0007669"/>
    <property type="project" value="UniProtKB-UniRule"/>
</dbReference>
<keyword evidence="5" id="KW-0963">Cytoplasm</keyword>
<dbReference type="GO" id="GO:0030170">
    <property type="term" value="F:pyridoxal phosphate binding"/>
    <property type="evidence" value="ECO:0007669"/>
    <property type="project" value="InterPro"/>
</dbReference>
<feature type="modified residue" description="N6-(pyridoxal phosphate)lysine" evidence="5">
    <location>
        <position position="249"/>
    </location>
</feature>
<evidence type="ECO:0000256" key="1">
    <source>
        <dbReference type="ARBA" id="ARBA00022576"/>
    </source>
</evidence>
<dbReference type="CDD" id="cd00610">
    <property type="entry name" value="OAT_like"/>
    <property type="match status" value="1"/>
</dbReference>
<evidence type="ECO:0000256" key="5">
    <source>
        <dbReference type="HAMAP-Rule" id="MF_01107"/>
    </source>
</evidence>
<dbReference type="AlphaFoldDB" id="A0A1V6CBS0"/>
<comment type="pathway">
    <text evidence="5">Amino-acid biosynthesis; L-arginine biosynthesis; N(2)-acetyl-L-ornithine from L-glutamate: step 4/4.</text>
</comment>
<evidence type="ECO:0000256" key="4">
    <source>
        <dbReference type="ARBA" id="ARBA00022898"/>
    </source>
</evidence>
<keyword evidence="4 5" id="KW-0663">Pyridoxal phosphate</keyword>
<feature type="binding site" evidence="5">
    <location>
        <position position="138"/>
    </location>
    <ligand>
        <name>N(2)-acetyl-L-ornithine</name>
        <dbReference type="ChEBI" id="CHEBI:57805"/>
    </ligand>
</feature>
<comment type="subunit">
    <text evidence="5">Homodimer.</text>
</comment>
<sequence>MDELTVKEYYRKYVIGCYGREDFVFVKGKGVWLWDINGRKYLDFFPGWAVSGLGHCPEAVVNAICKQARKLMHVANNYYIDVQAMCAKNLIEISFDGKVFFCNSGAEANEAAIKLCRLYGSKTGRYKIISMKNSFHGRTLATVTMTGQEKYSIPFKPLPEGFVYAEFNDISSLNACIDDKTIAVIIEPIQGEGGINVADAQYLKRIREICNDKDMLLVFDEVQTGMGRTGEYFAFQYFNIKPDIMTLAKTLGGGFPIGAMIARKGICDLLTPGTHASTFGGNPLACSAALAVIETIQKEKLLENVSSLGPWFISELKKLKERFSVIKDIRGVGFMIGMELNVPGSSFVNRCRNNGLLLNCTHDTVVRIMPPLGVKKSHLKKGIRIIEKSLIEEFGNN</sequence>
<dbReference type="SUPFAM" id="SSF53383">
    <property type="entry name" value="PLP-dependent transferases"/>
    <property type="match status" value="1"/>
</dbReference>
<dbReference type="NCBIfam" id="NF002325">
    <property type="entry name" value="PRK01278.1"/>
    <property type="match status" value="1"/>
</dbReference>
<dbReference type="Pfam" id="PF00202">
    <property type="entry name" value="Aminotran_3"/>
    <property type="match status" value="1"/>
</dbReference>